<evidence type="ECO:0000313" key="1">
    <source>
        <dbReference type="EMBL" id="MEJ5094180.1"/>
    </source>
</evidence>
<proteinExistence type="predicted"/>
<dbReference type="RefSeq" id="WP_132884383.1">
    <property type="nucleotide sequence ID" value="NZ_JBBGZA010000001.1"/>
</dbReference>
<comment type="caution">
    <text evidence="1">The sequence shown here is derived from an EMBL/GenBank/DDBJ whole genome shotgun (WGS) entry which is preliminary data.</text>
</comment>
<name>A0ABU8Q5D6_9SPHN</name>
<organism evidence="1 2">
    <name type="scientific">Sphingomonas molluscorum</name>
    <dbReference type="NCBI Taxonomy" id="418184"/>
    <lineage>
        <taxon>Bacteria</taxon>
        <taxon>Pseudomonadati</taxon>
        <taxon>Pseudomonadota</taxon>
        <taxon>Alphaproteobacteria</taxon>
        <taxon>Sphingomonadales</taxon>
        <taxon>Sphingomonadaceae</taxon>
        <taxon>Sphingomonas</taxon>
    </lineage>
</organism>
<dbReference type="Proteomes" id="UP001380365">
    <property type="component" value="Unassembled WGS sequence"/>
</dbReference>
<dbReference type="EMBL" id="JBBGZA010000001">
    <property type="protein sequence ID" value="MEJ5094180.1"/>
    <property type="molecule type" value="Genomic_DNA"/>
</dbReference>
<evidence type="ECO:0000313" key="2">
    <source>
        <dbReference type="Proteomes" id="UP001380365"/>
    </source>
</evidence>
<accession>A0ABU8Q5D6</accession>
<protein>
    <submittedName>
        <fullName evidence="1">Uncharacterized protein</fullName>
    </submittedName>
</protein>
<gene>
    <name evidence="1" type="ORF">WH159_06475</name>
</gene>
<sequence>MTIRGIEHFPQPEDWTEFSLQQLGYRRYSVSIFDHWLTENEWSLHPFVSLERARANGFEQAFHEQNRRFRAFYRSIFDGGVFRLTGSRSRPQVTWHARWDRRLKKAVTAMVEDRTWGAEFYAPVSHIRISSGDARTDTVFLERNADEVAIRNLVMSHGLNLIG</sequence>
<keyword evidence="2" id="KW-1185">Reference proteome</keyword>
<reference evidence="1 2" key="1">
    <citation type="submission" date="2023-12" db="EMBL/GenBank/DDBJ databases">
        <title>Gut-associated functions are favored during microbiome assembly across C. elegans life.</title>
        <authorList>
            <person name="Zimmermann J."/>
        </authorList>
    </citation>
    <scope>NUCLEOTIDE SEQUENCE [LARGE SCALE GENOMIC DNA]</scope>
    <source>
        <strain evidence="1 2">JUb134</strain>
    </source>
</reference>